<evidence type="ECO:0000259" key="1">
    <source>
        <dbReference type="Pfam" id="PF01030"/>
    </source>
</evidence>
<keyword evidence="2" id="KW-1185">Reference proteome</keyword>
<accession>A0A1I7XMF3</accession>
<organism evidence="2 3">
    <name type="scientific">Heterorhabditis bacteriophora</name>
    <name type="common">Entomopathogenic nematode worm</name>
    <dbReference type="NCBI Taxonomy" id="37862"/>
    <lineage>
        <taxon>Eukaryota</taxon>
        <taxon>Metazoa</taxon>
        <taxon>Ecdysozoa</taxon>
        <taxon>Nematoda</taxon>
        <taxon>Chromadorea</taxon>
        <taxon>Rhabditida</taxon>
        <taxon>Rhabditina</taxon>
        <taxon>Rhabditomorpha</taxon>
        <taxon>Strongyloidea</taxon>
        <taxon>Heterorhabditidae</taxon>
        <taxon>Heterorhabditis</taxon>
    </lineage>
</organism>
<feature type="domain" description="Receptor L-domain" evidence="1">
    <location>
        <begin position="7"/>
        <end position="122"/>
    </location>
</feature>
<dbReference type="SUPFAM" id="SSF52058">
    <property type="entry name" value="L domain-like"/>
    <property type="match status" value="1"/>
</dbReference>
<protein>
    <submittedName>
        <fullName evidence="3">Recep_L_domain domain-containing protein</fullName>
    </submittedName>
</protein>
<name>A0A1I7XMF3_HETBA</name>
<dbReference type="InterPro" id="IPR000494">
    <property type="entry name" value="Rcpt_L-dom"/>
</dbReference>
<dbReference type="WBParaSite" id="Hba_18963">
    <property type="protein sequence ID" value="Hba_18963"/>
    <property type="gene ID" value="Hba_18963"/>
</dbReference>
<proteinExistence type="predicted"/>
<dbReference type="InterPro" id="IPR036941">
    <property type="entry name" value="Rcpt_L-dom_sf"/>
</dbReference>
<dbReference type="AlphaFoldDB" id="A0A1I7XMF3"/>
<reference evidence="3" key="1">
    <citation type="submission" date="2016-11" db="UniProtKB">
        <authorList>
            <consortium name="WormBaseParasite"/>
        </authorList>
    </citation>
    <scope>IDENTIFICATION</scope>
</reference>
<dbReference type="Pfam" id="PF01030">
    <property type="entry name" value="Recep_L_domain"/>
    <property type="match status" value="1"/>
</dbReference>
<dbReference type="Proteomes" id="UP000095283">
    <property type="component" value="Unplaced"/>
</dbReference>
<evidence type="ECO:0000313" key="3">
    <source>
        <dbReference type="WBParaSite" id="Hba_18963"/>
    </source>
</evidence>
<evidence type="ECO:0000313" key="2">
    <source>
        <dbReference type="Proteomes" id="UP000095283"/>
    </source>
</evidence>
<dbReference type="Gene3D" id="3.80.20.20">
    <property type="entry name" value="Receptor L-domain"/>
    <property type="match status" value="1"/>
</dbReference>
<sequence length="162" mass="18891">MRIMYENCTRVYGNLEITHLTRATLGLNKINFKRKLGIFDHIEEIKGYILIYNVDLQMIEFPKLKMIWGDDLLDDSYALTLSSNKDLTEVRMPKLRDLERFEDDTFQLLDFEANKRLEVSPTAYRQCSDANGNPIATCHQKCKGHCWGQKKEAFCQENNSTS</sequence>